<evidence type="ECO:0000313" key="1">
    <source>
        <dbReference type="EMBL" id="KAF7313331.1"/>
    </source>
</evidence>
<dbReference type="EMBL" id="JACAZE010000006">
    <property type="protein sequence ID" value="KAF7313331.1"/>
    <property type="molecule type" value="Genomic_DNA"/>
</dbReference>
<organism evidence="1 2">
    <name type="scientific">Mycena chlorophos</name>
    <name type="common">Agaric fungus</name>
    <name type="synonym">Agaricus chlorophos</name>
    <dbReference type="NCBI Taxonomy" id="658473"/>
    <lineage>
        <taxon>Eukaryota</taxon>
        <taxon>Fungi</taxon>
        <taxon>Dikarya</taxon>
        <taxon>Basidiomycota</taxon>
        <taxon>Agaricomycotina</taxon>
        <taxon>Agaricomycetes</taxon>
        <taxon>Agaricomycetidae</taxon>
        <taxon>Agaricales</taxon>
        <taxon>Marasmiineae</taxon>
        <taxon>Mycenaceae</taxon>
        <taxon>Mycena</taxon>
    </lineage>
</organism>
<gene>
    <name evidence="1" type="ORF">HMN09_00488600</name>
</gene>
<keyword evidence="1" id="KW-0548">Nucleotidyltransferase</keyword>
<accession>A0A8H6TAT8</accession>
<dbReference type="OrthoDB" id="2940247at2759"/>
<reference evidence="1" key="1">
    <citation type="submission" date="2020-05" db="EMBL/GenBank/DDBJ databases">
        <title>Mycena genomes resolve the evolution of fungal bioluminescence.</title>
        <authorList>
            <person name="Tsai I.J."/>
        </authorList>
    </citation>
    <scope>NUCLEOTIDE SEQUENCE</scope>
    <source>
        <strain evidence="1">110903Hualien_Pintung</strain>
    </source>
</reference>
<comment type="caution">
    <text evidence="1">The sequence shown here is derived from an EMBL/GenBank/DDBJ whole genome shotgun (WGS) entry which is preliminary data.</text>
</comment>
<keyword evidence="2" id="KW-1185">Reference proteome</keyword>
<protein>
    <submittedName>
        <fullName evidence="1">Reverse transcriptase domain-containing protein</fullName>
    </submittedName>
</protein>
<dbReference type="AlphaFoldDB" id="A0A8H6TAT8"/>
<proteinExistence type="predicted"/>
<dbReference type="GO" id="GO:0003964">
    <property type="term" value="F:RNA-directed DNA polymerase activity"/>
    <property type="evidence" value="ECO:0007669"/>
    <property type="project" value="UniProtKB-KW"/>
</dbReference>
<name>A0A8H6TAT8_MYCCL</name>
<evidence type="ECO:0000313" key="2">
    <source>
        <dbReference type="Proteomes" id="UP000613580"/>
    </source>
</evidence>
<keyword evidence="1" id="KW-0808">Transferase</keyword>
<sequence>MILGPLPRVLPTLYLAERPVELVPEFKYSGIWLSSHTPNIFAQNYSHYASKARKAADALFSLKHMVGSMPVDVGIRLYMARVDCYLIRAADISVDVDNLVEELQEIQVDFLRRLLGLGDRSMKAPLFTETGLMPIRPRRLIHALKRARYMSLLGPSRTLYRALRDNLDLWRNGHPSWASDIAHALRALPDPVHISPDVFLDDERLADIIGQVERSVDAGLQREVDESPKCLFLRDRREMDDEGALRHVARKRRHYLTLVSVPNHRKALTRLVFSNHCLGVETLRYETRTRFPIPRHRRVCRICVTGVENEAHALLQCDGNDDLLALRDAFLGDVFARDRDLRHIFIWRSDWEFLRAVLASRKAVASLAKYAYQVFDMFRGIPQVIPDGPVYGSLWETSASWASKVLCVLTLMSTFNLQEYYNVQRFISVPFIGVPLNQATPKQIEELMHNVPFLTLMNERTHGPNATSATIFIPTATNVACLPWRRDVDKHKSFPIPGTNILFLTWSAPWAPKDDFHAQLVYPDALDKPLDIAKQNISAEYMDRAAPVLEWKPVPSLRNVYHFIRDGTLRIHVVGSPQWLFLKYRARDWVEPLTEGLPRGLGWDDEAPLVFLAESE</sequence>
<keyword evidence="1" id="KW-0695">RNA-directed DNA polymerase</keyword>
<dbReference type="Proteomes" id="UP000613580">
    <property type="component" value="Unassembled WGS sequence"/>
</dbReference>